<organism evidence="2 3">
    <name type="scientific">Paenibacillus radicis</name>
    <name type="common">ex Gao et al. 2016</name>
    <dbReference type="NCBI Taxonomy" id="1737354"/>
    <lineage>
        <taxon>Bacteria</taxon>
        <taxon>Bacillati</taxon>
        <taxon>Bacillota</taxon>
        <taxon>Bacilli</taxon>
        <taxon>Bacillales</taxon>
        <taxon>Paenibacillaceae</taxon>
        <taxon>Paenibacillus</taxon>
    </lineage>
</organism>
<sequence length="403" mass="46363">MPIEIRELEEDYFDEGIELSQFAFQFTLTPEEKEKARERYKHEPAVRWGAFVDGNYAANLTLLTLHTYVGGKRFAMGGVAGVATWPEYRRQGLVAELLRTALLHMKEQGQTLSYLAPFAIGFYRKFGWELYTDNKRYKIEAALMPKRENYAGRIERLSDNIPLLNELYNVYARRYNGMLERTEAWWTNRVKRRKQGQTAVYYGADHTPQGYVLYEVKQKELKIHEIVALTEEAGRALWSYLGQHDSMIESAEAVVPIDDRLAFLLPNPRIKQEIEPYFMARIVDAEAFLSQYVFTDAQEGQPSTILIELTDEHAPWNTGVYKLDIQTDGTAKAAKIPQTETTTSSEKEPLRIRTDIGSLTAMLHSYMRPSELNQHGRVAGDAPAIRFLEARIPVKTPFLLDFF</sequence>
<dbReference type="AlphaFoldDB" id="A0A917HUB5"/>
<comment type="caution">
    <text evidence="2">The sequence shown here is derived from an EMBL/GenBank/DDBJ whole genome shotgun (WGS) entry which is preliminary data.</text>
</comment>
<evidence type="ECO:0000313" key="3">
    <source>
        <dbReference type="Proteomes" id="UP000600247"/>
    </source>
</evidence>
<dbReference type="InterPro" id="IPR051554">
    <property type="entry name" value="Acetyltransferase_Eis"/>
</dbReference>
<feature type="domain" description="N-acetyltransferase" evidence="1">
    <location>
        <begin position="3"/>
        <end position="149"/>
    </location>
</feature>
<dbReference type="GO" id="GO:0034069">
    <property type="term" value="F:aminoglycoside N-acetyltransferase activity"/>
    <property type="evidence" value="ECO:0007669"/>
    <property type="project" value="TreeGrafter"/>
</dbReference>
<dbReference type="InterPro" id="IPR000182">
    <property type="entry name" value="GNAT_dom"/>
</dbReference>
<keyword evidence="3" id="KW-1185">Reference proteome</keyword>
<dbReference type="CDD" id="cd04301">
    <property type="entry name" value="NAT_SF"/>
    <property type="match status" value="1"/>
</dbReference>
<evidence type="ECO:0000313" key="2">
    <source>
        <dbReference type="EMBL" id="GGG90909.1"/>
    </source>
</evidence>
<dbReference type="Pfam" id="PF17668">
    <property type="entry name" value="Acetyltransf_17"/>
    <property type="match status" value="1"/>
</dbReference>
<evidence type="ECO:0000259" key="1">
    <source>
        <dbReference type="PROSITE" id="PS51186"/>
    </source>
</evidence>
<accession>A0A917HUB5</accession>
<dbReference type="EMBL" id="BMHY01000027">
    <property type="protein sequence ID" value="GGG90909.1"/>
    <property type="molecule type" value="Genomic_DNA"/>
</dbReference>
<dbReference type="PANTHER" id="PTHR37817">
    <property type="entry name" value="N-ACETYLTRANSFERASE EIS"/>
    <property type="match status" value="1"/>
</dbReference>
<dbReference type="RefSeq" id="WP_188893099.1">
    <property type="nucleotide sequence ID" value="NZ_BMHY01000027.1"/>
</dbReference>
<dbReference type="Gene3D" id="3.30.1050.10">
    <property type="entry name" value="SCP2 sterol-binding domain"/>
    <property type="match status" value="1"/>
</dbReference>
<protein>
    <submittedName>
        <fullName evidence="2">Acetyltransferase</fullName>
    </submittedName>
</protein>
<dbReference type="SUPFAM" id="SSF55729">
    <property type="entry name" value="Acyl-CoA N-acyltransferases (Nat)"/>
    <property type="match status" value="1"/>
</dbReference>
<dbReference type="Pfam" id="PF13530">
    <property type="entry name" value="SCP2_2"/>
    <property type="match status" value="1"/>
</dbReference>
<name>A0A917HUB5_9BACL</name>
<dbReference type="InterPro" id="IPR036527">
    <property type="entry name" value="SCP2_sterol-bd_dom_sf"/>
</dbReference>
<dbReference type="Gene3D" id="3.40.630.30">
    <property type="match status" value="2"/>
</dbReference>
<dbReference type="InterPro" id="IPR016181">
    <property type="entry name" value="Acyl_CoA_acyltransferase"/>
</dbReference>
<dbReference type="PANTHER" id="PTHR37817:SF1">
    <property type="entry name" value="N-ACETYLTRANSFERASE EIS"/>
    <property type="match status" value="1"/>
</dbReference>
<dbReference type="Pfam" id="PF13527">
    <property type="entry name" value="Acetyltransf_9"/>
    <property type="match status" value="1"/>
</dbReference>
<dbReference type="InterPro" id="IPR025559">
    <property type="entry name" value="Eis_dom"/>
</dbReference>
<reference evidence="2 3" key="1">
    <citation type="journal article" date="2014" name="Int. J. Syst. Evol. Microbiol.">
        <title>Complete genome sequence of Corynebacterium casei LMG S-19264T (=DSM 44701T), isolated from a smear-ripened cheese.</title>
        <authorList>
            <consortium name="US DOE Joint Genome Institute (JGI-PGF)"/>
            <person name="Walter F."/>
            <person name="Albersmeier A."/>
            <person name="Kalinowski J."/>
            <person name="Ruckert C."/>
        </authorList>
    </citation>
    <scope>NUCLEOTIDE SEQUENCE [LARGE SCALE GENOMIC DNA]</scope>
    <source>
        <strain evidence="2 3">CGMCC 1.15286</strain>
    </source>
</reference>
<gene>
    <name evidence="2" type="ORF">GCM10010918_57430</name>
</gene>
<proteinExistence type="predicted"/>
<dbReference type="Proteomes" id="UP000600247">
    <property type="component" value="Unassembled WGS sequence"/>
</dbReference>
<dbReference type="SUPFAM" id="SSF55718">
    <property type="entry name" value="SCP-like"/>
    <property type="match status" value="1"/>
</dbReference>
<dbReference type="PROSITE" id="PS51186">
    <property type="entry name" value="GNAT"/>
    <property type="match status" value="1"/>
</dbReference>
<dbReference type="GO" id="GO:0030649">
    <property type="term" value="P:aminoglycoside antibiotic catabolic process"/>
    <property type="evidence" value="ECO:0007669"/>
    <property type="project" value="TreeGrafter"/>
</dbReference>
<dbReference type="InterPro" id="IPR041380">
    <property type="entry name" value="Acetyltransf_17"/>
</dbReference>